<keyword evidence="1" id="KW-0812">Transmembrane</keyword>
<accession>A0A9N9K2Y3</accession>
<feature type="transmembrane region" description="Helical" evidence="1">
    <location>
        <begin position="27"/>
        <end position="46"/>
    </location>
</feature>
<comment type="caution">
    <text evidence="2">The sequence shown here is derived from an EMBL/GenBank/DDBJ whole genome shotgun (WGS) entry which is preliminary data.</text>
</comment>
<sequence length="72" mass="8374">FIETCKNQQNLDGNKDTQICETDYNSLLLTIASVGGVEIISTLYYAKIVNDYSKIRKRREIDEDVYITPYNY</sequence>
<reference evidence="2" key="1">
    <citation type="submission" date="2021-06" db="EMBL/GenBank/DDBJ databases">
        <authorList>
            <person name="Kallberg Y."/>
            <person name="Tangrot J."/>
            <person name="Rosling A."/>
        </authorList>
    </citation>
    <scope>NUCLEOTIDE SEQUENCE</scope>
    <source>
        <strain evidence="2">MA453B</strain>
    </source>
</reference>
<keyword evidence="1" id="KW-0472">Membrane</keyword>
<keyword evidence="1" id="KW-1133">Transmembrane helix</keyword>
<protein>
    <submittedName>
        <fullName evidence="2">10510_t:CDS:1</fullName>
    </submittedName>
</protein>
<proteinExistence type="predicted"/>
<keyword evidence="3" id="KW-1185">Reference proteome</keyword>
<organism evidence="2 3">
    <name type="scientific">Dentiscutata erythropus</name>
    <dbReference type="NCBI Taxonomy" id="1348616"/>
    <lineage>
        <taxon>Eukaryota</taxon>
        <taxon>Fungi</taxon>
        <taxon>Fungi incertae sedis</taxon>
        <taxon>Mucoromycota</taxon>
        <taxon>Glomeromycotina</taxon>
        <taxon>Glomeromycetes</taxon>
        <taxon>Diversisporales</taxon>
        <taxon>Gigasporaceae</taxon>
        <taxon>Dentiscutata</taxon>
    </lineage>
</organism>
<evidence type="ECO:0000313" key="3">
    <source>
        <dbReference type="Proteomes" id="UP000789405"/>
    </source>
</evidence>
<evidence type="ECO:0000256" key="1">
    <source>
        <dbReference type="SAM" id="Phobius"/>
    </source>
</evidence>
<dbReference type="Proteomes" id="UP000789405">
    <property type="component" value="Unassembled WGS sequence"/>
</dbReference>
<feature type="non-terminal residue" evidence="2">
    <location>
        <position position="1"/>
    </location>
</feature>
<dbReference type="AlphaFoldDB" id="A0A9N9K2Y3"/>
<name>A0A9N9K2Y3_9GLOM</name>
<evidence type="ECO:0000313" key="2">
    <source>
        <dbReference type="EMBL" id="CAG8805363.1"/>
    </source>
</evidence>
<gene>
    <name evidence="2" type="ORF">DERYTH_LOCUS24263</name>
</gene>
<dbReference type="EMBL" id="CAJVPY010040028">
    <property type="protein sequence ID" value="CAG8805363.1"/>
    <property type="molecule type" value="Genomic_DNA"/>
</dbReference>